<feature type="transmembrane region" description="Helical" evidence="7">
    <location>
        <begin position="12"/>
        <end position="31"/>
    </location>
</feature>
<feature type="transmembrane region" description="Helical" evidence="7">
    <location>
        <begin position="175"/>
        <end position="201"/>
    </location>
</feature>
<evidence type="ECO:0000256" key="4">
    <source>
        <dbReference type="ARBA" id="ARBA00022692"/>
    </source>
</evidence>
<evidence type="ECO:0000256" key="6">
    <source>
        <dbReference type="ARBA" id="ARBA00023136"/>
    </source>
</evidence>
<protein>
    <submittedName>
        <fullName evidence="9">ABC transporter permease</fullName>
    </submittedName>
</protein>
<reference evidence="9" key="1">
    <citation type="submission" date="2020-09" db="EMBL/GenBank/DDBJ databases">
        <title>A novel bacterium of genus Paenibacillus, isolated from South China Sea.</title>
        <authorList>
            <person name="Huang H."/>
            <person name="Mo K."/>
            <person name="Hu Y."/>
        </authorList>
    </citation>
    <scope>NUCLEOTIDE SEQUENCE</scope>
    <source>
        <strain evidence="9">IB182493</strain>
    </source>
</reference>
<dbReference type="Proteomes" id="UP000632125">
    <property type="component" value="Unassembled WGS sequence"/>
</dbReference>
<feature type="transmembrane region" description="Helical" evidence="7">
    <location>
        <begin position="94"/>
        <end position="114"/>
    </location>
</feature>
<keyword evidence="6 7" id="KW-0472">Membrane</keyword>
<organism evidence="9 10">
    <name type="scientific">Paenibacillus arenilitoris</name>
    <dbReference type="NCBI Taxonomy" id="2772299"/>
    <lineage>
        <taxon>Bacteria</taxon>
        <taxon>Bacillati</taxon>
        <taxon>Bacillota</taxon>
        <taxon>Bacilli</taxon>
        <taxon>Bacillales</taxon>
        <taxon>Paenibacillaceae</taxon>
        <taxon>Paenibacillus</taxon>
    </lineage>
</organism>
<dbReference type="PANTHER" id="PTHR30151:SF20">
    <property type="entry name" value="ABC TRANSPORTER PERMEASE PROTEIN HI_0355-RELATED"/>
    <property type="match status" value="1"/>
</dbReference>
<dbReference type="Gene3D" id="1.10.3720.10">
    <property type="entry name" value="MetI-like"/>
    <property type="match status" value="1"/>
</dbReference>
<dbReference type="PROSITE" id="PS50928">
    <property type="entry name" value="ABC_TM1"/>
    <property type="match status" value="1"/>
</dbReference>
<evidence type="ECO:0000313" key="9">
    <source>
        <dbReference type="EMBL" id="MBD2871422.1"/>
    </source>
</evidence>
<dbReference type="RefSeq" id="WP_190865212.1">
    <property type="nucleotide sequence ID" value="NZ_JACXIY010000030.1"/>
</dbReference>
<feature type="transmembrane region" description="Helical" evidence="7">
    <location>
        <begin position="126"/>
        <end position="145"/>
    </location>
</feature>
<keyword evidence="2 7" id="KW-0813">Transport</keyword>
<proteinExistence type="inferred from homology"/>
<keyword evidence="5 7" id="KW-1133">Transmembrane helix</keyword>
<name>A0A927CQ15_9BACL</name>
<accession>A0A927CQ15</accession>
<comment type="subcellular location">
    <subcellularLocation>
        <location evidence="1 7">Cell membrane</location>
        <topology evidence="1 7">Multi-pass membrane protein</topology>
    </subcellularLocation>
</comment>
<dbReference type="GO" id="GO:0005886">
    <property type="term" value="C:plasma membrane"/>
    <property type="evidence" value="ECO:0007669"/>
    <property type="project" value="UniProtKB-SubCell"/>
</dbReference>
<comment type="caution">
    <text evidence="9">The sequence shown here is derived from an EMBL/GenBank/DDBJ whole genome shotgun (WGS) entry which is preliminary data.</text>
</comment>
<dbReference type="Pfam" id="PF00528">
    <property type="entry name" value="BPD_transp_1"/>
    <property type="match status" value="1"/>
</dbReference>
<evidence type="ECO:0000256" key="3">
    <source>
        <dbReference type="ARBA" id="ARBA00022475"/>
    </source>
</evidence>
<dbReference type="CDD" id="cd06261">
    <property type="entry name" value="TM_PBP2"/>
    <property type="match status" value="1"/>
</dbReference>
<keyword evidence="4 7" id="KW-0812">Transmembrane</keyword>
<sequence>MGNKRNLWAKIWPPAVTLAALLALWQAAVTWGGIDPWLLPAPVSIVQEAIAVWPRLMDHTGATVRLMLIGFAGGSAAGFGLAALLHLIPWLRNVAYPLLVLSQNVPIVAIAPILTMLLGWGLLPKAILVGMVCFFPITIAMLSGLENPDPQLRDYFRMIGTGKWQLFWRLELPHAIVHLFSGLKIAASYSVLSAVVAEWLGTNKGLGAFMLISSKGFQPDRVYAAVIIIVTLSLLLFGLVALAERLLIRWRPGSGELTK</sequence>
<dbReference type="InterPro" id="IPR035906">
    <property type="entry name" value="MetI-like_sf"/>
</dbReference>
<keyword evidence="10" id="KW-1185">Reference proteome</keyword>
<evidence type="ECO:0000256" key="1">
    <source>
        <dbReference type="ARBA" id="ARBA00004651"/>
    </source>
</evidence>
<feature type="transmembrane region" description="Helical" evidence="7">
    <location>
        <begin position="66"/>
        <end position="88"/>
    </location>
</feature>
<feature type="transmembrane region" description="Helical" evidence="7">
    <location>
        <begin position="222"/>
        <end position="243"/>
    </location>
</feature>
<evidence type="ECO:0000256" key="7">
    <source>
        <dbReference type="RuleBase" id="RU363032"/>
    </source>
</evidence>
<dbReference type="PANTHER" id="PTHR30151">
    <property type="entry name" value="ALKANE SULFONATE ABC TRANSPORTER-RELATED, MEMBRANE SUBUNIT"/>
    <property type="match status" value="1"/>
</dbReference>
<evidence type="ECO:0000256" key="5">
    <source>
        <dbReference type="ARBA" id="ARBA00022989"/>
    </source>
</evidence>
<dbReference type="EMBL" id="JACXIY010000030">
    <property type="protein sequence ID" value="MBD2871422.1"/>
    <property type="molecule type" value="Genomic_DNA"/>
</dbReference>
<dbReference type="InterPro" id="IPR000515">
    <property type="entry name" value="MetI-like"/>
</dbReference>
<dbReference type="GO" id="GO:0055085">
    <property type="term" value="P:transmembrane transport"/>
    <property type="evidence" value="ECO:0007669"/>
    <property type="project" value="InterPro"/>
</dbReference>
<evidence type="ECO:0000259" key="8">
    <source>
        <dbReference type="PROSITE" id="PS50928"/>
    </source>
</evidence>
<dbReference type="SUPFAM" id="SSF161098">
    <property type="entry name" value="MetI-like"/>
    <property type="match status" value="1"/>
</dbReference>
<dbReference type="AlphaFoldDB" id="A0A927CQ15"/>
<comment type="similarity">
    <text evidence="7">Belongs to the binding-protein-dependent transport system permease family.</text>
</comment>
<keyword evidence="3" id="KW-1003">Cell membrane</keyword>
<gene>
    <name evidence="9" type="ORF">IDH41_22805</name>
</gene>
<evidence type="ECO:0000313" key="10">
    <source>
        <dbReference type="Proteomes" id="UP000632125"/>
    </source>
</evidence>
<evidence type="ECO:0000256" key="2">
    <source>
        <dbReference type="ARBA" id="ARBA00022448"/>
    </source>
</evidence>
<feature type="domain" description="ABC transmembrane type-1" evidence="8">
    <location>
        <begin position="60"/>
        <end position="240"/>
    </location>
</feature>